<keyword evidence="3" id="KW-1185">Reference proteome</keyword>
<sequence length="268" mass="30176">MSGKLKKKLMKDRRRRKKEAQELSTASPDSCQDSVTLDAQNSSFDGHSDVEGEASNSVDVSADGNPSPAPASSQTEKKNSIRTLILQFSELGSVNDKASKKARDKQHKSTSCKHFFTSKDIKIIKRWLDLLPKMKLRIDDDEESGPRWDLINTAFQSGPFSGSKVFEINRLANAVIKWKSAHRKGCSYMDKVLEVSYGFATWLIVSHTGEGGWMSRNQRETMESFRNRLGRMTREEEEEAKEPVILEDEGDRSSTSRSSDCEDLIDST</sequence>
<dbReference type="OrthoDB" id="10431933at2759"/>
<dbReference type="EMBL" id="BRYA01001171">
    <property type="protein sequence ID" value="GMI40037.1"/>
    <property type="molecule type" value="Genomic_DNA"/>
</dbReference>
<feature type="compositionally biased region" description="Acidic residues" evidence="1">
    <location>
        <begin position="235"/>
        <end position="250"/>
    </location>
</feature>
<dbReference type="Proteomes" id="UP001165065">
    <property type="component" value="Unassembled WGS sequence"/>
</dbReference>
<accession>A0A9W7G8M9</accession>
<dbReference type="AlphaFoldDB" id="A0A9W7G8M9"/>
<feature type="compositionally biased region" description="Polar residues" evidence="1">
    <location>
        <begin position="22"/>
        <end position="45"/>
    </location>
</feature>
<name>A0A9W7G8M9_9STRA</name>
<evidence type="ECO:0000256" key="1">
    <source>
        <dbReference type="SAM" id="MobiDB-lite"/>
    </source>
</evidence>
<reference evidence="3" key="1">
    <citation type="journal article" date="2023" name="Commun. Biol.">
        <title>Genome analysis of Parmales, the sister group of diatoms, reveals the evolutionary specialization of diatoms from phago-mixotrophs to photoautotrophs.</title>
        <authorList>
            <person name="Ban H."/>
            <person name="Sato S."/>
            <person name="Yoshikawa S."/>
            <person name="Yamada K."/>
            <person name="Nakamura Y."/>
            <person name="Ichinomiya M."/>
            <person name="Sato N."/>
            <person name="Blanc-Mathieu R."/>
            <person name="Endo H."/>
            <person name="Kuwata A."/>
            <person name="Ogata H."/>
        </authorList>
    </citation>
    <scope>NUCLEOTIDE SEQUENCE [LARGE SCALE GENOMIC DNA]</scope>
</reference>
<evidence type="ECO:0000313" key="2">
    <source>
        <dbReference type="EMBL" id="GMI40037.1"/>
    </source>
</evidence>
<comment type="caution">
    <text evidence="2">The sequence shown here is derived from an EMBL/GenBank/DDBJ whole genome shotgun (WGS) entry which is preliminary data.</text>
</comment>
<evidence type="ECO:0000313" key="3">
    <source>
        <dbReference type="Proteomes" id="UP001165065"/>
    </source>
</evidence>
<feature type="compositionally biased region" description="Basic residues" evidence="1">
    <location>
        <begin position="1"/>
        <end position="18"/>
    </location>
</feature>
<feature type="region of interest" description="Disordered" evidence="1">
    <location>
        <begin position="1"/>
        <end position="78"/>
    </location>
</feature>
<gene>
    <name evidence="2" type="ORF">TrCOL_g13361</name>
</gene>
<proteinExistence type="predicted"/>
<feature type="region of interest" description="Disordered" evidence="1">
    <location>
        <begin position="229"/>
        <end position="268"/>
    </location>
</feature>
<protein>
    <submittedName>
        <fullName evidence="2">Uncharacterized protein</fullName>
    </submittedName>
</protein>
<organism evidence="2 3">
    <name type="scientific">Triparma columacea</name>
    <dbReference type="NCBI Taxonomy" id="722753"/>
    <lineage>
        <taxon>Eukaryota</taxon>
        <taxon>Sar</taxon>
        <taxon>Stramenopiles</taxon>
        <taxon>Ochrophyta</taxon>
        <taxon>Bolidophyceae</taxon>
        <taxon>Parmales</taxon>
        <taxon>Triparmaceae</taxon>
        <taxon>Triparma</taxon>
    </lineage>
</organism>